<dbReference type="EMBL" id="GBRH01192804">
    <property type="protein sequence ID" value="JAE05092.1"/>
    <property type="molecule type" value="Transcribed_RNA"/>
</dbReference>
<proteinExistence type="predicted"/>
<evidence type="ECO:0000313" key="1">
    <source>
        <dbReference type="EMBL" id="JAE05092.1"/>
    </source>
</evidence>
<accession>A0A0A9EYG9</accession>
<name>A0A0A9EYG9_ARUDO</name>
<reference evidence="1" key="1">
    <citation type="submission" date="2014-09" db="EMBL/GenBank/DDBJ databases">
        <authorList>
            <person name="Magalhaes I.L.F."/>
            <person name="Oliveira U."/>
            <person name="Santos F.R."/>
            <person name="Vidigal T.H.D.A."/>
            <person name="Brescovit A.D."/>
            <person name="Santos A.J."/>
        </authorList>
    </citation>
    <scope>NUCLEOTIDE SEQUENCE</scope>
    <source>
        <tissue evidence="1">Shoot tissue taken approximately 20 cm above the soil surface</tissue>
    </source>
</reference>
<sequence>MTTRRNSAFHKCCAEGSTATRVPTRKKIPNTENRQCALLIYK</sequence>
<organism evidence="1">
    <name type="scientific">Arundo donax</name>
    <name type="common">Giant reed</name>
    <name type="synonym">Donax arundinaceus</name>
    <dbReference type="NCBI Taxonomy" id="35708"/>
    <lineage>
        <taxon>Eukaryota</taxon>
        <taxon>Viridiplantae</taxon>
        <taxon>Streptophyta</taxon>
        <taxon>Embryophyta</taxon>
        <taxon>Tracheophyta</taxon>
        <taxon>Spermatophyta</taxon>
        <taxon>Magnoliopsida</taxon>
        <taxon>Liliopsida</taxon>
        <taxon>Poales</taxon>
        <taxon>Poaceae</taxon>
        <taxon>PACMAD clade</taxon>
        <taxon>Arundinoideae</taxon>
        <taxon>Arundineae</taxon>
        <taxon>Arundo</taxon>
    </lineage>
</organism>
<protein>
    <submittedName>
        <fullName evidence="1">Uncharacterized protein</fullName>
    </submittedName>
</protein>
<reference evidence="1" key="2">
    <citation type="journal article" date="2015" name="Data Brief">
        <title>Shoot transcriptome of the giant reed, Arundo donax.</title>
        <authorList>
            <person name="Barrero R.A."/>
            <person name="Guerrero F.D."/>
            <person name="Moolhuijzen P."/>
            <person name="Goolsby J.A."/>
            <person name="Tidwell J."/>
            <person name="Bellgard S.E."/>
            <person name="Bellgard M.I."/>
        </authorList>
    </citation>
    <scope>NUCLEOTIDE SEQUENCE</scope>
    <source>
        <tissue evidence="1">Shoot tissue taken approximately 20 cm above the soil surface</tissue>
    </source>
</reference>
<dbReference type="AlphaFoldDB" id="A0A0A9EYG9"/>